<dbReference type="PANTHER" id="PTHR35010:SF2">
    <property type="entry name" value="BLL4672 PROTEIN"/>
    <property type="match status" value="1"/>
</dbReference>
<dbReference type="Pfam" id="PF13560">
    <property type="entry name" value="HTH_31"/>
    <property type="match status" value="1"/>
</dbReference>
<feature type="domain" description="HTH cro/C1-type" evidence="1">
    <location>
        <begin position="46"/>
        <end position="96"/>
    </location>
</feature>
<proteinExistence type="predicted"/>
<sequence length="287" mass="31346">MNPAHHAYRGRMSKTNELGAFLRARRDLVRPEEAGLPAGARRRVPGLRREEVAQLAGISSEYYLRLEQGRDQHPSPQVLDALARALGLAGEAADYLHALARPAQGRAGRGRRERVPDGIRQFVMSRTDLPALVLGRYQDVLVANPLALALSPANAPGVNVLRAAFLDPEVKALYEDDWDYLIGGAVAALRALAGPETRDPHLAELVGDLSVRSHEFRRLWARHDVRPRTSGTALVKHPQVGPMRLNYEKLTVTGSDGLLLVLWHAPPGSQEAESLSLLAHLAAEPGE</sequence>
<gene>
    <name evidence="2" type="ORF">SAMN05421869_101476</name>
</gene>
<evidence type="ECO:0000313" key="3">
    <source>
        <dbReference type="Proteomes" id="UP000199202"/>
    </source>
</evidence>
<dbReference type="STRING" id="633440.SAMN05421869_101476"/>
<dbReference type="PANTHER" id="PTHR35010">
    <property type="entry name" value="BLL4672 PROTEIN-RELATED"/>
    <property type="match status" value="1"/>
</dbReference>
<dbReference type="Proteomes" id="UP000199202">
    <property type="component" value="Unassembled WGS sequence"/>
</dbReference>
<organism evidence="2 3">
    <name type="scientific">Nonomuraea jiangxiensis</name>
    <dbReference type="NCBI Taxonomy" id="633440"/>
    <lineage>
        <taxon>Bacteria</taxon>
        <taxon>Bacillati</taxon>
        <taxon>Actinomycetota</taxon>
        <taxon>Actinomycetes</taxon>
        <taxon>Streptosporangiales</taxon>
        <taxon>Streptosporangiaceae</taxon>
        <taxon>Nonomuraea</taxon>
    </lineage>
</organism>
<dbReference type="InterPro" id="IPR001387">
    <property type="entry name" value="Cro/C1-type_HTH"/>
</dbReference>
<evidence type="ECO:0000313" key="2">
    <source>
        <dbReference type="EMBL" id="SDH10472.1"/>
    </source>
</evidence>
<dbReference type="SMART" id="SM00530">
    <property type="entry name" value="HTH_XRE"/>
    <property type="match status" value="1"/>
</dbReference>
<protein>
    <submittedName>
        <fullName evidence="2">Helix-turn-helix domain-containing protein</fullName>
    </submittedName>
</protein>
<dbReference type="AlphaFoldDB" id="A0A1G7ZNX6"/>
<dbReference type="Gene3D" id="3.30.450.180">
    <property type="match status" value="1"/>
</dbReference>
<dbReference type="CDD" id="cd00093">
    <property type="entry name" value="HTH_XRE"/>
    <property type="match status" value="1"/>
</dbReference>
<dbReference type="EMBL" id="FNDJ01000001">
    <property type="protein sequence ID" value="SDH10472.1"/>
    <property type="molecule type" value="Genomic_DNA"/>
</dbReference>
<reference evidence="2 3" key="1">
    <citation type="submission" date="2016-10" db="EMBL/GenBank/DDBJ databases">
        <authorList>
            <person name="de Groot N.N."/>
        </authorList>
    </citation>
    <scope>NUCLEOTIDE SEQUENCE [LARGE SCALE GENOMIC DNA]</scope>
    <source>
        <strain evidence="2 3">CGMCC 4.6533</strain>
    </source>
</reference>
<keyword evidence="3" id="KW-1185">Reference proteome</keyword>
<dbReference type="Pfam" id="PF17765">
    <property type="entry name" value="MLTR_LBD"/>
    <property type="match status" value="1"/>
</dbReference>
<accession>A0A1G7ZNX6</accession>
<dbReference type="InterPro" id="IPR010982">
    <property type="entry name" value="Lambda_DNA-bd_dom_sf"/>
</dbReference>
<dbReference type="GO" id="GO:0003677">
    <property type="term" value="F:DNA binding"/>
    <property type="evidence" value="ECO:0007669"/>
    <property type="project" value="InterPro"/>
</dbReference>
<name>A0A1G7ZNX6_9ACTN</name>
<dbReference type="SUPFAM" id="SSF47413">
    <property type="entry name" value="lambda repressor-like DNA-binding domains"/>
    <property type="match status" value="1"/>
</dbReference>
<dbReference type="PROSITE" id="PS50943">
    <property type="entry name" value="HTH_CROC1"/>
    <property type="match status" value="1"/>
</dbReference>
<evidence type="ECO:0000259" key="1">
    <source>
        <dbReference type="PROSITE" id="PS50943"/>
    </source>
</evidence>
<dbReference type="InterPro" id="IPR041413">
    <property type="entry name" value="MLTR_LBD"/>
</dbReference>
<dbReference type="Gene3D" id="1.10.260.40">
    <property type="entry name" value="lambda repressor-like DNA-binding domains"/>
    <property type="match status" value="1"/>
</dbReference>